<dbReference type="InterPro" id="IPR059040">
    <property type="entry name" value="HH_CyaD-like"/>
</dbReference>
<dbReference type="PRINTS" id="PR01490">
    <property type="entry name" value="RTXTOXIND"/>
</dbReference>
<evidence type="ECO:0000256" key="9">
    <source>
        <dbReference type="RuleBase" id="RU365093"/>
    </source>
</evidence>
<dbReference type="InterPro" id="IPR050739">
    <property type="entry name" value="MFP"/>
</dbReference>
<dbReference type="Gene3D" id="2.40.30.170">
    <property type="match status" value="1"/>
</dbReference>
<proteinExistence type="inferred from homology"/>
<keyword evidence="10" id="KW-0175">Coiled coil</keyword>
<evidence type="ECO:0000256" key="2">
    <source>
        <dbReference type="ARBA" id="ARBA00009477"/>
    </source>
</evidence>
<keyword evidence="7 9" id="KW-1133">Transmembrane helix</keyword>
<keyword evidence="3 9" id="KW-0813">Transport</keyword>
<dbReference type="PANTHER" id="PTHR30386">
    <property type="entry name" value="MEMBRANE FUSION SUBUNIT OF EMRAB-TOLC MULTIDRUG EFFLUX PUMP"/>
    <property type="match status" value="1"/>
</dbReference>
<dbReference type="Pfam" id="PF26002">
    <property type="entry name" value="Beta-barrel_AprE"/>
    <property type="match status" value="1"/>
</dbReference>
<keyword evidence="4 9" id="KW-1003">Cell membrane</keyword>
<comment type="caution">
    <text evidence="13">The sequence shown here is derived from an EMBL/GenBank/DDBJ whole genome shotgun (WGS) entry which is preliminary data.</text>
</comment>
<dbReference type="EMBL" id="WWCO01000034">
    <property type="protein sequence ID" value="MYM37526.1"/>
    <property type="molecule type" value="Genomic_DNA"/>
</dbReference>
<dbReference type="InterPro" id="IPR006144">
    <property type="entry name" value="Secretion_HlyD_CS"/>
</dbReference>
<accession>A0ABW9VD91</accession>
<dbReference type="SUPFAM" id="SSF111369">
    <property type="entry name" value="HlyD-like secretion proteins"/>
    <property type="match status" value="1"/>
</dbReference>
<evidence type="ECO:0000259" key="12">
    <source>
        <dbReference type="Pfam" id="PF26002"/>
    </source>
</evidence>
<sequence>MSMAHRWQAMCLLLQRYRDTARFHWQARQRGDETMFNAREAEFLPASLALQETPVSPSARLLARLMVAMVLVLLAWAYFGQIDIVVNAMGQIVPGARTKLIAAVEVASVKAVHVEEGQAVRRGDVLVELDASAFDAERDKAVGDRGMYVLQAARSQALMAAIDAMRKPLLPPVPGIGAAQHLAAQQYLEGQYLDFAAKVKKADDDVQRCTQALPLARKQVDDYRELTQSHDVPYHAYLEKEQTLIDLEGQLAAARNQRGALIAEGRRTALDALTEANRLAAGLTQDALRAASQSRLQVLRAPVDGTVQQLTVHTVGGVVPAAQPLMSVVPTDAQVEIEAVLENKDMGFVREGQTAEVKVDAYEYTKYGTIPAHVVHLSHDAVADEKKNMTYLARVVLDRAWVLVDGQRQPLAPGMTVSVEIKTGSRRVVEYVLSPLLQHGRESFNER</sequence>
<keyword evidence="14" id="KW-1185">Reference proteome</keyword>
<evidence type="ECO:0000313" key="13">
    <source>
        <dbReference type="EMBL" id="MYM37526.1"/>
    </source>
</evidence>
<evidence type="ECO:0000256" key="5">
    <source>
        <dbReference type="ARBA" id="ARBA00022519"/>
    </source>
</evidence>
<name>A0ABW9VD91_9BURK</name>
<dbReference type="InterPro" id="IPR058982">
    <property type="entry name" value="Beta-barrel_AprE"/>
</dbReference>
<comment type="similarity">
    <text evidence="2 9">Belongs to the membrane fusion protein (MFP) (TC 8.A.1) family.</text>
</comment>
<dbReference type="NCBIfam" id="TIGR01843">
    <property type="entry name" value="type_I_hlyD"/>
    <property type="match status" value="1"/>
</dbReference>
<dbReference type="PANTHER" id="PTHR30386:SF27">
    <property type="entry name" value="MEMBRANE FUSION PROTEIN (MFP) FAMILY PROTEIN"/>
    <property type="match status" value="1"/>
</dbReference>
<evidence type="ECO:0000256" key="6">
    <source>
        <dbReference type="ARBA" id="ARBA00022692"/>
    </source>
</evidence>
<dbReference type="Pfam" id="PF25988">
    <property type="entry name" value="HH_CyaD"/>
    <property type="match status" value="1"/>
</dbReference>
<evidence type="ECO:0000256" key="3">
    <source>
        <dbReference type="ARBA" id="ARBA00022448"/>
    </source>
</evidence>
<evidence type="ECO:0000256" key="1">
    <source>
        <dbReference type="ARBA" id="ARBA00004377"/>
    </source>
</evidence>
<evidence type="ECO:0000256" key="8">
    <source>
        <dbReference type="ARBA" id="ARBA00023136"/>
    </source>
</evidence>
<evidence type="ECO:0000256" key="10">
    <source>
        <dbReference type="SAM" id="Coils"/>
    </source>
</evidence>
<feature type="domain" description="CyaD-like alpha-helical hairpin" evidence="11">
    <location>
        <begin position="130"/>
        <end position="296"/>
    </location>
</feature>
<feature type="transmembrane region" description="Helical" evidence="9">
    <location>
        <begin position="61"/>
        <end position="79"/>
    </location>
</feature>
<keyword evidence="6 9" id="KW-0812">Transmembrane</keyword>
<dbReference type="RefSeq" id="WP_160992836.1">
    <property type="nucleotide sequence ID" value="NZ_WWCO01000034.1"/>
</dbReference>
<feature type="domain" description="AprE-like beta-barrel" evidence="12">
    <location>
        <begin position="337"/>
        <end position="424"/>
    </location>
</feature>
<protein>
    <recommendedName>
        <fullName evidence="9">Membrane fusion protein (MFP) family protein</fullName>
    </recommendedName>
</protein>
<gene>
    <name evidence="13" type="ORF">GTP38_24675</name>
</gene>
<evidence type="ECO:0000313" key="14">
    <source>
        <dbReference type="Proteomes" id="UP000449678"/>
    </source>
</evidence>
<dbReference type="InterPro" id="IPR010129">
    <property type="entry name" value="T1SS_HlyD"/>
</dbReference>
<dbReference type="Gene3D" id="2.40.50.100">
    <property type="match status" value="1"/>
</dbReference>
<reference evidence="13 14" key="1">
    <citation type="submission" date="2019-12" db="EMBL/GenBank/DDBJ databases">
        <title>Novel species isolated from a subtropical stream in China.</title>
        <authorList>
            <person name="Lu H."/>
        </authorList>
    </citation>
    <scope>NUCLEOTIDE SEQUENCE [LARGE SCALE GENOMIC DNA]</scope>
    <source>
        <strain evidence="13 14">FT94W</strain>
    </source>
</reference>
<comment type="subcellular location">
    <subcellularLocation>
        <location evidence="1 9">Cell inner membrane</location>
        <topology evidence="1 9">Single-pass membrane protein</topology>
    </subcellularLocation>
</comment>
<evidence type="ECO:0000256" key="4">
    <source>
        <dbReference type="ARBA" id="ARBA00022475"/>
    </source>
</evidence>
<evidence type="ECO:0000256" key="7">
    <source>
        <dbReference type="ARBA" id="ARBA00022989"/>
    </source>
</evidence>
<evidence type="ECO:0000259" key="11">
    <source>
        <dbReference type="Pfam" id="PF25988"/>
    </source>
</evidence>
<keyword evidence="8 9" id="KW-0472">Membrane</keyword>
<feature type="coiled-coil region" evidence="10">
    <location>
        <begin position="237"/>
        <end position="264"/>
    </location>
</feature>
<organism evidence="13 14">
    <name type="scientific">Duganella lactea</name>
    <dbReference type="NCBI Taxonomy" id="2692173"/>
    <lineage>
        <taxon>Bacteria</taxon>
        <taxon>Pseudomonadati</taxon>
        <taxon>Pseudomonadota</taxon>
        <taxon>Betaproteobacteria</taxon>
        <taxon>Burkholderiales</taxon>
        <taxon>Oxalobacteraceae</taxon>
        <taxon>Telluria group</taxon>
        <taxon>Duganella</taxon>
    </lineage>
</organism>
<dbReference type="Proteomes" id="UP000449678">
    <property type="component" value="Unassembled WGS sequence"/>
</dbReference>
<keyword evidence="5 9" id="KW-0997">Cell inner membrane</keyword>
<dbReference type="PROSITE" id="PS00543">
    <property type="entry name" value="HLYD_FAMILY"/>
    <property type="match status" value="1"/>
</dbReference>